<evidence type="ECO:0000313" key="3">
    <source>
        <dbReference type="Proteomes" id="UP000799766"/>
    </source>
</evidence>
<feature type="region of interest" description="Disordered" evidence="1">
    <location>
        <begin position="1"/>
        <end position="59"/>
    </location>
</feature>
<evidence type="ECO:0000313" key="2">
    <source>
        <dbReference type="EMBL" id="KAF2457491.1"/>
    </source>
</evidence>
<name>A0A6A6P0D8_9PEZI</name>
<organism evidence="2 3">
    <name type="scientific">Lineolata rhizophorae</name>
    <dbReference type="NCBI Taxonomy" id="578093"/>
    <lineage>
        <taxon>Eukaryota</taxon>
        <taxon>Fungi</taxon>
        <taxon>Dikarya</taxon>
        <taxon>Ascomycota</taxon>
        <taxon>Pezizomycotina</taxon>
        <taxon>Dothideomycetes</taxon>
        <taxon>Dothideomycetes incertae sedis</taxon>
        <taxon>Lineolatales</taxon>
        <taxon>Lineolataceae</taxon>
        <taxon>Lineolata</taxon>
    </lineage>
</organism>
<dbReference type="EMBL" id="MU001680">
    <property type="protein sequence ID" value="KAF2457491.1"/>
    <property type="molecule type" value="Genomic_DNA"/>
</dbReference>
<proteinExistence type="predicted"/>
<gene>
    <name evidence="2" type="ORF">BDY21DRAFT_344001</name>
</gene>
<sequence length="59" mass="6776">MPWFRKPCRRESTRIHALPPRGAIQPRLSRRRMTSSPEPSSIVTTEKSRVGQARPRPPA</sequence>
<keyword evidence="3" id="KW-1185">Reference proteome</keyword>
<evidence type="ECO:0000256" key="1">
    <source>
        <dbReference type="SAM" id="MobiDB-lite"/>
    </source>
</evidence>
<protein>
    <submittedName>
        <fullName evidence="2">Uncharacterized protein</fullName>
    </submittedName>
</protein>
<dbReference type="AlphaFoldDB" id="A0A6A6P0D8"/>
<feature type="compositionally biased region" description="Polar residues" evidence="1">
    <location>
        <begin position="34"/>
        <end position="45"/>
    </location>
</feature>
<reference evidence="2" key="1">
    <citation type="journal article" date="2020" name="Stud. Mycol.">
        <title>101 Dothideomycetes genomes: a test case for predicting lifestyles and emergence of pathogens.</title>
        <authorList>
            <person name="Haridas S."/>
            <person name="Albert R."/>
            <person name="Binder M."/>
            <person name="Bloem J."/>
            <person name="Labutti K."/>
            <person name="Salamov A."/>
            <person name="Andreopoulos B."/>
            <person name="Baker S."/>
            <person name="Barry K."/>
            <person name="Bills G."/>
            <person name="Bluhm B."/>
            <person name="Cannon C."/>
            <person name="Castanera R."/>
            <person name="Culley D."/>
            <person name="Daum C."/>
            <person name="Ezra D."/>
            <person name="Gonzalez J."/>
            <person name="Henrissat B."/>
            <person name="Kuo A."/>
            <person name="Liang C."/>
            <person name="Lipzen A."/>
            <person name="Lutzoni F."/>
            <person name="Magnuson J."/>
            <person name="Mondo S."/>
            <person name="Nolan M."/>
            <person name="Ohm R."/>
            <person name="Pangilinan J."/>
            <person name="Park H.-J."/>
            <person name="Ramirez L."/>
            <person name="Alfaro M."/>
            <person name="Sun H."/>
            <person name="Tritt A."/>
            <person name="Yoshinaga Y."/>
            <person name="Zwiers L.-H."/>
            <person name="Turgeon B."/>
            <person name="Goodwin S."/>
            <person name="Spatafora J."/>
            <person name="Crous P."/>
            <person name="Grigoriev I."/>
        </authorList>
    </citation>
    <scope>NUCLEOTIDE SEQUENCE</scope>
    <source>
        <strain evidence="2">ATCC 16933</strain>
    </source>
</reference>
<accession>A0A6A6P0D8</accession>
<dbReference type="Proteomes" id="UP000799766">
    <property type="component" value="Unassembled WGS sequence"/>
</dbReference>